<sequence length="260" mass="28566">MSDTTFEFDNTAEGDDGVTAMPALVIPQMDLGQLLDEAIRKAVSGQLAAEAKKIAAGVVGELLTPEVVAGMRETAVLEAVRALDPSPEASLPGEQDPGAAEDDAEEDAPPPLEYRTLDAFVRDYLAMMYRREVVEPGSAKHARWCPRWWEHGEAIGRLEALWRAFEEARHGEGSEMSTWWLQHADPMMTELLSPTGPFKYCSVQQGHHERLARLPLVPAPEGMFEDGHAHDPAPAVLVASSLTLPAPTHPRRRTVMEFPE</sequence>
<dbReference type="Proteomes" id="UP000057820">
    <property type="component" value="Plasmid 5"/>
</dbReference>
<name>A0A0H5PAA3_NOCFR</name>
<dbReference type="InterPro" id="IPR032584">
    <property type="entry name" value="DUF4913"/>
</dbReference>
<accession>A0A0H5PAA3</accession>
<dbReference type="EMBL" id="LN868942">
    <property type="protein sequence ID" value="CRY84632.1"/>
    <property type="molecule type" value="Genomic_DNA"/>
</dbReference>
<keyword evidence="2" id="KW-0614">Plasmid</keyword>
<evidence type="ECO:0000313" key="2">
    <source>
        <dbReference type="EMBL" id="CRY84632.1"/>
    </source>
</evidence>
<dbReference type="AlphaFoldDB" id="A0A0H5PAA3"/>
<feature type="compositionally biased region" description="Acidic residues" evidence="1">
    <location>
        <begin position="99"/>
        <end position="108"/>
    </location>
</feature>
<geneLocation type="plasmid" evidence="2">
    <name>5</name>
</geneLocation>
<evidence type="ECO:0000256" key="1">
    <source>
        <dbReference type="SAM" id="MobiDB-lite"/>
    </source>
</evidence>
<reference evidence="3" key="1">
    <citation type="submission" date="2015-03" db="EMBL/GenBank/DDBJ databases">
        <authorList>
            <consortium name="Pathogen Informatics"/>
        </authorList>
    </citation>
    <scope>NUCLEOTIDE SEQUENCE [LARGE SCALE GENOMIC DNA]</scope>
    <source>
        <strain evidence="3">NCTC11134</strain>
        <plasmid evidence="3">5</plasmid>
    </source>
</reference>
<dbReference type="Pfam" id="PF16259">
    <property type="entry name" value="DUF4913"/>
    <property type="match status" value="1"/>
</dbReference>
<evidence type="ECO:0008006" key="4">
    <source>
        <dbReference type="Google" id="ProtNLM"/>
    </source>
</evidence>
<evidence type="ECO:0000313" key="3">
    <source>
        <dbReference type="Proteomes" id="UP000057820"/>
    </source>
</evidence>
<dbReference type="KEGG" id="nfr:ERS450000_06174"/>
<dbReference type="RefSeq" id="WP_011212380.1">
    <property type="nucleotide sequence ID" value="NZ_CP031420.1"/>
</dbReference>
<feature type="region of interest" description="Disordered" evidence="1">
    <location>
        <begin position="83"/>
        <end position="111"/>
    </location>
</feature>
<proteinExistence type="predicted"/>
<gene>
    <name evidence="2" type="ORF">ERS450000_06174</name>
</gene>
<dbReference type="GeneID" id="61136526"/>
<protein>
    <recommendedName>
        <fullName evidence="4">DUF4913 domain-containing protein</fullName>
    </recommendedName>
</protein>
<organism evidence="2 3">
    <name type="scientific">Nocardia farcinica</name>
    <dbReference type="NCBI Taxonomy" id="37329"/>
    <lineage>
        <taxon>Bacteria</taxon>
        <taxon>Bacillati</taxon>
        <taxon>Actinomycetota</taxon>
        <taxon>Actinomycetes</taxon>
        <taxon>Mycobacteriales</taxon>
        <taxon>Nocardiaceae</taxon>
        <taxon>Nocardia</taxon>
    </lineage>
</organism>
<dbReference type="OMA" id="WRHEEAI"/>